<dbReference type="Gene3D" id="1.10.287.130">
    <property type="match status" value="1"/>
</dbReference>
<evidence type="ECO:0000256" key="3">
    <source>
        <dbReference type="ARBA" id="ARBA00022553"/>
    </source>
</evidence>
<dbReference type="Gene3D" id="3.30.565.10">
    <property type="entry name" value="Histidine kinase-like ATPase, C-terminal domain"/>
    <property type="match status" value="1"/>
</dbReference>
<dbReference type="Pfam" id="PF02518">
    <property type="entry name" value="HATPase_c"/>
    <property type="match status" value="1"/>
</dbReference>
<proteinExistence type="predicted"/>
<dbReference type="Pfam" id="PF08447">
    <property type="entry name" value="PAS_3"/>
    <property type="match status" value="1"/>
</dbReference>
<dbReference type="PROSITE" id="PS50112">
    <property type="entry name" value="PAS"/>
    <property type="match status" value="3"/>
</dbReference>
<dbReference type="InterPro" id="IPR036890">
    <property type="entry name" value="HATPase_C_sf"/>
</dbReference>
<dbReference type="InterPro" id="IPR005467">
    <property type="entry name" value="His_kinase_dom"/>
</dbReference>
<dbReference type="SUPFAM" id="SSF55874">
    <property type="entry name" value="ATPase domain of HSP90 chaperone/DNA topoisomerase II/histidine kinase"/>
    <property type="match status" value="1"/>
</dbReference>
<dbReference type="RefSeq" id="WP_190258598.1">
    <property type="nucleotide sequence ID" value="NZ_QFGA01000002.1"/>
</dbReference>
<evidence type="ECO:0000313" key="10">
    <source>
        <dbReference type="EMBL" id="TEB05910.1"/>
    </source>
</evidence>
<feature type="domain" description="PAS" evidence="8">
    <location>
        <begin position="66"/>
        <end position="111"/>
    </location>
</feature>
<dbReference type="InterPro" id="IPR013656">
    <property type="entry name" value="PAS_4"/>
</dbReference>
<keyword evidence="3" id="KW-0597">Phosphoprotein</keyword>
<comment type="caution">
    <text evidence="10">The sequence shown here is derived from an EMBL/GenBank/DDBJ whole genome shotgun (WGS) entry which is preliminary data.</text>
</comment>
<evidence type="ECO:0000313" key="11">
    <source>
        <dbReference type="Proteomes" id="UP000298324"/>
    </source>
</evidence>
<feature type="domain" description="Histidine kinase" evidence="7">
    <location>
        <begin position="716"/>
        <end position="918"/>
    </location>
</feature>
<dbReference type="Proteomes" id="UP000298324">
    <property type="component" value="Unassembled WGS sequence"/>
</dbReference>
<keyword evidence="6" id="KW-0902">Two-component regulatory system</keyword>
<dbReference type="Gene3D" id="3.30.450.20">
    <property type="entry name" value="PAS domain"/>
    <property type="match status" value="5"/>
</dbReference>
<dbReference type="GO" id="GO:0006355">
    <property type="term" value="P:regulation of DNA-templated transcription"/>
    <property type="evidence" value="ECO:0007669"/>
    <property type="project" value="InterPro"/>
</dbReference>
<dbReference type="InterPro" id="IPR003661">
    <property type="entry name" value="HisK_dim/P_dom"/>
</dbReference>
<dbReference type="InterPro" id="IPR013767">
    <property type="entry name" value="PAS_fold"/>
</dbReference>
<dbReference type="SMART" id="SM00091">
    <property type="entry name" value="PAS"/>
    <property type="match status" value="5"/>
</dbReference>
<evidence type="ECO:0000256" key="2">
    <source>
        <dbReference type="ARBA" id="ARBA00012438"/>
    </source>
</evidence>
<dbReference type="Pfam" id="PF13426">
    <property type="entry name" value="PAS_9"/>
    <property type="match status" value="2"/>
</dbReference>
<dbReference type="InterPro" id="IPR013655">
    <property type="entry name" value="PAS_fold_3"/>
</dbReference>
<dbReference type="InterPro" id="IPR000014">
    <property type="entry name" value="PAS"/>
</dbReference>
<sequence length="918" mass="105899">MRDENKPKAQLINELVEMRRHIIETGTKLKQTESLLYDCKEKIKYFNSFMTAVSDRKPAEDKLRAAHQRLLDIIEFLPDATFVIDQDKKVIAWNRAIAEMTGVPKEAVMGKGEYAYAVPFYGSPQPILIDLIFSNDREIEKKYMYIDRQDNKIFAEKYSRFPFSGIESIMWGVAAPLFDKHGSLVGAVESIRDITKHKQAESALKAERQRLYYVLDRLPAFVCLITKDYSISFANLYFRERFGDSIGKPCYEVYRKQNKPCSHCPTLSVLKTKTTVEWEWTSLDGRVYQVYDYPYNDMDGSRLALELMVDITESKQIKEDLEMSEARYRAIVEDQTEFICRHLPGGTITFVNEAYCRYFGIKREELLGSNLRTFIGVNAMKQLEEHFSTINTKNPVATIELNVLMSWGENRWQHWTNRGIFNEQGHLVEFQSVGHDITKRKLAEQALQESETKYRTLVERIPAITYITRLDKTSTTIYVSPQIERILGFTQADFEAEPDTWHKQLHPDDRERVLAELSLFHVNNKPFQSEYRMVAHDGSVLWMKDEANITRDFDGRPLYVQGIMFDITQQKQVEEALRTSEERFNKAFNASPVLQAIISLSRKCFIDANESWLRTMGFKREELLNHTIYERYINENIALYENIIKSSDQWPIHNMEFVFHTKTGEKRAGLFSGDEIYLGGERCFLAVIRDITEKMQFEKEMARLDRLDLVGEMAAGIGHEIRNPMTSVRGFLQIFCTRKEFAPYKEHLNLMIEELDRANTIITEFLSLAKNKAVVQKAQNLNHIVQALSPLIMADGMVADKHIEFELNAIPEIALDDKEIRQLILNLVRNGFEAMSPGQKMKIKTFQDENVIVLAVRDPGKGIEPAVLEKLGTPFFTTKDNGTGLGLAMCYSIAARHNATIQVETGPTGTTFSVRFKM</sequence>
<dbReference type="PANTHER" id="PTHR43304:SF1">
    <property type="entry name" value="PAC DOMAIN-CONTAINING PROTEIN"/>
    <property type="match status" value="1"/>
</dbReference>
<dbReference type="CDD" id="cd00082">
    <property type="entry name" value="HisKA"/>
    <property type="match status" value="1"/>
</dbReference>
<keyword evidence="11" id="KW-1185">Reference proteome</keyword>
<gene>
    <name evidence="10" type="primary">kinE_8</name>
    <name evidence="10" type="ORF">Psch_02952</name>
</gene>
<dbReference type="PROSITE" id="PS50113">
    <property type="entry name" value="PAC"/>
    <property type="match status" value="4"/>
</dbReference>
<dbReference type="Pfam" id="PF00989">
    <property type="entry name" value="PAS"/>
    <property type="match status" value="1"/>
</dbReference>
<dbReference type="SMART" id="SM00388">
    <property type="entry name" value="HisKA"/>
    <property type="match status" value="1"/>
</dbReference>
<feature type="domain" description="PAC" evidence="9">
    <location>
        <begin position="527"/>
        <end position="579"/>
    </location>
</feature>
<keyword evidence="5 10" id="KW-0418">Kinase</keyword>
<dbReference type="InterPro" id="IPR036097">
    <property type="entry name" value="HisK_dim/P_sf"/>
</dbReference>
<comment type="catalytic activity">
    <reaction evidence="1">
        <text>ATP + protein L-histidine = ADP + protein N-phospho-L-histidine.</text>
        <dbReference type="EC" id="2.7.13.3"/>
    </reaction>
</comment>
<dbReference type="SMART" id="SM00387">
    <property type="entry name" value="HATPase_c"/>
    <property type="match status" value="1"/>
</dbReference>
<accession>A0A4Y7RB39</accession>
<evidence type="ECO:0000259" key="8">
    <source>
        <dbReference type="PROSITE" id="PS50112"/>
    </source>
</evidence>
<evidence type="ECO:0000256" key="6">
    <source>
        <dbReference type="ARBA" id="ARBA00023012"/>
    </source>
</evidence>
<dbReference type="InterPro" id="IPR001610">
    <property type="entry name" value="PAC"/>
</dbReference>
<evidence type="ECO:0000256" key="4">
    <source>
        <dbReference type="ARBA" id="ARBA00022679"/>
    </source>
</evidence>
<dbReference type="InterPro" id="IPR000700">
    <property type="entry name" value="PAS-assoc_C"/>
</dbReference>
<dbReference type="SUPFAM" id="SSF47384">
    <property type="entry name" value="Homodimeric domain of signal transducing histidine kinase"/>
    <property type="match status" value="1"/>
</dbReference>
<feature type="domain" description="PAC" evidence="9">
    <location>
        <begin position="397"/>
        <end position="449"/>
    </location>
</feature>
<dbReference type="GO" id="GO:0000155">
    <property type="term" value="F:phosphorelay sensor kinase activity"/>
    <property type="evidence" value="ECO:0007669"/>
    <property type="project" value="InterPro"/>
</dbReference>
<dbReference type="AlphaFoldDB" id="A0A4Y7RB39"/>
<organism evidence="10 11">
    <name type="scientific">Pelotomaculum schinkii</name>
    <dbReference type="NCBI Taxonomy" id="78350"/>
    <lineage>
        <taxon>Bacteria</taxon>
        <taxon>Bacillati</taxon>
        <taxon>Bacillota</taxon>
        <taxon>Clostridia</taxon>
        <taxon>Eubacteriales</taxon>
        <taxon>Desulfotomaculaceae</taxon>
        <taxon>Pelotomaculum</taxon>
    </lineage>
</organism>
<evidence type="ECO:0000256" key="5">
    <source>
        <dbReference type="ARBA" id="ARBA00022777"/>
    </source>
</evidence>
<feature type="domain" description="PAC" evidence="9">
    <location>
        <begin position="274"/>
        <end position="323"/>
    </location>
</feature>
<dbReference type="PANTHER" id="PTHR43304">
    <property type="entry name" value="PHYTOCHROME-LIKE PROTEIN CPH1"/>
    <property type="match status" value="1"/>
</dbReference>
<dbReference type="PROSITE" id="PS50109">
    <property type="entry name" value="HIS_KIN"/>
    <property type="match status" value="1"/>
</dbReference>
<dbReference type="Pfam" id="PF00512">
    <property type="entry name" value="HisKA"/>
    <property type="match status" value="1"/>
</dbReference>
<dbReference type="CDD" id="cd00130">
    <property type="entry name" value="PAS"/>
    <property type="match status" value="4"/>
</dbReference>
<name>A0A4Y7RB39_9FIRM</name>
<protein>
    <recommendedName>
        <fullName evidence="2">histidine kinase</fullName>
        <ecNumber evidence="2">2.7.13.3</ecNumber>
    </recommendedName>
</protein>
<feature type="domain" description="PAS" evidence="8">
    <location>
        <begin position="450"/>
        <end position="517"/>
    </location>
</feature>
<dbReference type="InterPro" id="IPR004358">
    <property type="entry name" value="Sig_transdc_His_kin-like_C"/>
</dbReference>
<evidence type="ECO:0000259" key="9">
    <source>
        <dbReference type="PROSITE" id="PS50113"/>
    </source>
</evidence>
<reference evidence="10 11" key="1">
    <citation type="journal article" date="2018" name="Environ. Microbiol.">
        <title>Novel energy conservation strategies and behaviour of Pelotomaculum schinkii driving syntrophic propionate catabolism.</title>
        <authorList>
            <person name="Hidalgo-Ahumada C.A.P."/>
            <person name="Nobu M.K."/>
            <person name="Narihiro T."/>
            <person name="Tamaki H."/>
            <person name="Liu W.T."/>
            <person name="Kamagata Y."/>
            <person name="Stams A.J.M."/>
            <person name="Imachi H."/>
            <person name="Sousa D.Z."/>
        </authorList>
    </citation>
    <scope>NUCLEOTIDE SEQUENCE [LARGE SCALE GENOMIC DNA]</scope>
    <source>
        <strain evidence="10 11">HH</strain>
    </source>
</reference>
<dbReference type="InterPro" id="IPR003594">
    <property type="entry name" value="HATPase_dom"/>
</dbReference>
<dbReference type="Pfam" id="PF08448">
    <property type="entry name" value="PAS_4"/>
    <property type="match status" value="1"/>
</dbReference>
<keyword evidence="4 10" id="KW-0808">Transferase</keyword>
<dbReference type="PRINTS" id="PR00344">
    <property type="entry name" value="BCTRLSENSOR"/>
</dbReference>
<evidence type="ECO:0000259" key="7">
    <source>
        <dbReference type="PROSITE" id="PS50109"/>
    </source>
</evidence>
<dbReference type="NCBIfam" id="TIGR00229">
    <property type="entry name" value="sensory_box"/>
    <property type="match status" value="4"/>
</dbReference>
<feature type="domain" description="PAC" evidence="9">
    <location>
        <begin position="137"/>
        <end position="206"/>
    </location>
</feature>
<dbReference type="SMART" id="SM00086">
    <property type="entry name" value="PAC"/>
    <property type="match status" value="3"/>
</dbReference>
<evidence type="ECO:0000256" key="1">
    <source>
        <dbReference type="ARBA" id="ARBA00000085"/>
    </source>
</evidence>
<dbReference type="EMBL" id="QFGA01000002">
    <property type="protein sequence ID" value="TEB05910.1"/>
    <property type="molecule type" value="Genomic_DNA"/>
</dbReference>
<dbReference type="InterPro" id="IPR052162">
    <property type="entry name" value="Sensor_kinase/Photoreceptor"/>
</dbReference>
<dbReference type="SUPFAM" id="SSF55785">
    <property type="entry name" value="PYP-like sensor domain (PAS domain)"/>
    <property type="match status" value="5"/>
</dbReference>
<dbReference type="InterPro" id="IPR035965">
    <property type="entry name" value="PAS-like_dom_sf"/>
</dbReference>
<feature type="domain" description="PAS" evidence="8">
    <location>
        <begin position="324"/>
        <end position="394"/>
    </location>
</feature>
<dbReference type="EC" id="2.7.13.3" evidence="2"/>